<feature type="compositionally biased region" description="Polar residues" evidence="2">
    <location>
        <begin position="1"/>
        <end position="17"/>
    </location>
</feature>
<reference evidence="3 4" key="1">
    <citation type="submission" date="2016-06" db="EMBL/GenBank/DDBJ databases">
        <authorList>
            <person name="Kjaerup R.B."/>
            <person name="Dalgaard T.S."/>
            <person name="Juul-Madsen H.R."/>
        </authorList>
    </citation>
    <scope>NUCLEOTIDE SEQUENCE [LARGE SCALE GENOMIC DNA]</scope>
</reference>
<evidence type="ECO:0000256" key="1">
    <source>
        <dbReference type="SAM" id="Coils"/>
    </source>
</evidence>
<feature type="compositionally biased region" description="Basic and acidic residues" evidence="2">
    <location>
        <begin position="18"/>
        <end position="34"/>
    </location>
</feature>
<feature type="region of interest" description="Disordered" evidence="2">
    <location>
        <begin position="1"/>
        <end position="46"/>
    </location>
</feature>
<keyword evidence="1" id="KW-0175">Coiled coil</keyword>
<evidence type="ECO:0008006" key="5">
    <source>
        <dbReference type="Google" id="ProtNLM"/>
    </source>
</evidence>
<protein>
    <recommendedName>
        <fullName evidence="5">Coiled-coil domain-containing protein 153</fullName>
    </recommendedName>
</protein>
<dbReference type="AlphaFoldDB" id="A0A1X7RK09"/>
<sequence length="199" mass="22176">MASVTKMSKTSSGAPNTTKKEETSFELMHKESAKMAEMSPREQAASMASGFQILVEDLSAQLADEKKKSATAAEEYKLQTETSTAKLAERDRKCLDLQCQIRSDFTQYKENVETLRNEGEKKEAALKTMLTECDDDLSVLTAEHVKLKENMESTNELLPKLRRIAKAAKSVAINNSGRDWNEHGRRLAELADAVKASEE</sequence>
<organism evidence="3 4">
    <name type="scientific">Zymoseptoria tritici (strain ST99CH_3D7)</name>
    <dbReference type="NCBI Taxonomy" id="1276538"/>
    <lineage>
        <taxon>Eukaryota</taxon>
        <taxon>Fungi</taxon>
        <taxon>Dikarya</taxon>
        <taxon>Ascomycota</taxon>
        <taxon>Pezizomycotina</taxon>
        <taxon>Dothideomycetes</taxon>
        <taxon>Dothideomycetidae</taxon>
        <taxon>Mycosphaerellales</taxon>
        <taxon>Mycosphaerellaceae</taxon>
        <taxon>Zymoseptoria</taxon>
    </lineage>
</organism>
<feature type="coiled-coil region" evidence="1">
    <location>
        <begin position="105"/>
        <end position="157"/>
    </location>
</feature>
<name>A0A1X7RK09_ZYMT9</name>
<evidence type="ECO:0000256" key="2">
    <source>
        <dbReference type="SAM" id="MobiDB-lite"/>
    </source>
</evidence>
<evidence type="ECO:0000313" key="3">
    <source>
        <dbReference type="EMBL" id="SMQ47560.1"/>
    </source>
</evidence>
<evidence type="ECO:0000313" key="4">
    <source>
        <dbReference type="Proteomes" id="UP000215127"/>
    </source>
</evidence>
<gene>
    <name evidence="3" type="ORF">ZT3D7_G2708</name>
</gene>
<keyword evidence="4" id="KW-1185">Reference proteome</keyword>
<accession>A0A1X7RK09</accession>
<dbReference type="EMBL" id="LT853693">
    <property type="protein sequence ID" value="SMQ47560.1"/>
    <property type="molecule type" value="Genomic_DNA"/>
</dbReference>
<dbReference type="Proteomes" id="UP000215127">
    <property type="component" value="Chromosome 2"/>
</dbReference>
<proteinExistence type="predicted"/>